<evidence type="ECO:0000256" key="7">
    <source>
        <dbReference type="ARBA" id="ARBA00022840"/>
    </source>
</evidence>
<keyword evidence="4" id="KW-1003">Cell membrane</keyword>
<dbReference type="GO" id="GO:0015833">
    <property type="term" value="P:peptide transport"/>
    <property type="evidence" value="ECO:0007669"/>
    <property type="project" value="UniProtKB-KW"/>
</dbReference>
<dbReference type="InterPro" id="IPR017871">
    <property type="entry name" value="ABC_transporter-like_CS"/>
</dbReference>
<comment type="caution">
    <text evidence="14">The sequence shown here is derived from an EMBL/GenBank/DDBJ whole genome shotgun (WGS) entry which is preliminary data.</text>
</comment>
<proteinExistence type="inferred from homology"/>
<keyword evidence="5" id="KW-0997">Cell inner membrane</keyword>
<reference evidence="14 15" key="1">
    <citation type="submission" date="2016-10" db="EMBL/GenBank/DDBJ databases">
        <title>The Draft Genome Sequence of the Potato Rhizosphere Bacteria Ochrobactrum sp. IPA7.2.</title>
        <authorList>
            <person name="Gogoleva N.E."/>
            <person name="Khlopko Y.A."/>
            <person name="Burygin G.L."/>
            <person name="Plotnikov A.O."/>
        </authorList>
    </citation>
    <scope>NUCLEOTIDE SEQUENCE [LARGE SCALE GENOMIC DNA]</scope>
    <source>
        <strain evidence="14 15">IPA7.2</strain>
    </source>
</reference>
<dbReference type="InterPro" id="IPR003593">
    <property type="entry name" value="AAA+_ATPase"/>
</dbReference>
<evidence type="ECO:0000256" key="4">
    <source>
        <dbReference type="ARBA" id="ARBA00022475"/>
    </source>
</evidence>
<keyword evidence="15" id="KW-1185">Reference proteome</keyword>
<evidence type="ECO:0000256" key="8">
    <source>
        <dbReference type="ARBA" id="ARBA00022856"/>
    </source>
</evidence>
<dbReference type="SUPFAM" id="SSF52540">
    <property type="entry name" value="P-loop containing nucleoside triphosphate hydrolases"/>
    <property type="match status" value="1"/>
</dbReference>
<comment type="similarity">
    <text evidence="2">Belongs to the ABC transporter superfamily.</text>
</comment>
<dbReference type="OrthoDB" id="8456289at2"/>
<evidence type="ECO:0000256" key="5">
    <source>
        <dbReference type="ARBA" id="ARBA00022519"/>
    </source>
</evidence>
<dbReference type="PANTHER" id="PTHR43776:SF7">
    <property type="entry name" value="D,D-DIPEPTIDE TRANSPORT ATP-BINDING PROTEIN DDPF-RELATED"/>
    <property type="match status" value="1"/>
</dbReference>
<dbReference type="Pfam" id="PF08352">
    <property type="entry name" value="oligo_HPY"/>
    <property type="match status" value="1"/>
</dbReference>
<evidence type="ECO:0000256" key="2">
    <source>
        <dbReference type="ARBA" id="ARBA00005417"/>
    </source>
</evidence>
<evidence type="ECO:0000256" key="1">
    <source>
        <dbReference type="ARBA" id="ARBA00004417"/>
    </source>
</evidence>
<sequence length="250" mass="27220">MTLMDLSGVSFAYAGAKTVLHDVDLKLETGSNLGIVGESGSGKTTMLKLLLGLQRPSSGNVSFRGNPLDIGNRGFMRDFRRSVQAVFQDPYSSLDPRQRVFDIIAEPLRSLKIATDIGQAVAQALASVDLPADAACRYPHEFSGGQRQRIAIARAIVSKPELIVADEVVSALDLTTRARIIDLMRSLSEQTTFVVVSHDIALVALLCEQLIVLEKGRIVEQGNTRDILANPQHAYTRKLLTSLPRMPQPA</sequence>
<evidence type="ECO:0000256" key="3">
    <source>
        <dbReference type="ARBA" id="ARBA00022448"/>
    </source>
</evidence>
<gene>
    <name evidence="14" type="ORF">BLA27_19970</name>
</gene>
<keyword evidence="8" id="KW-0571">Peptide transport</keyword>
<keyword evidence="9" id="KW-0653">Protein transport</keyword>
<evidence type="ECO:0000256" key="10">
    <source>
        <dbReference type="ARBA" id="ARBA00022967"/>
    </source>
</evidence>
<dbReference type="InterPro" id="IPR013563">
    <property type="entry name" value="Oligopep_ABC_C"/>
</dbReference>
<evidence type="ECO:0000313" key="15">
    <source>
        <dbReference type="Proteomes" id="UP000182985"/>
    </source>
</evidence>
<keyword evidence="6" id="KW-0547">Nucleotide-binding</keyword>
<evidence type="ECO:0000256" key="9">
    <source>
        <dbReference type="ARBA" id="ARBA00022927"/>
    </source>
</evidence>
<dbReference type="EMBL" id="MOEC01000024">
    <property type="protein sequence ID" value="OIS91707.1"/>
    <property type="molecule type" value="Genomic_DNA"/>
</dbReference>
<name>A0A1J6HH45_9HYPH</name>
<dbReference type="CDD" id="cd03257">
    <property type="entry name" value="ABC_NikE_OppD_transporters"/>
    <property type="match status" value="1"/>
</dbReference>
<dbReference type="Gene3D" id="3.40.50.300">
    <property type="entry name" value="P-loop containing nucleotide triphosphate hydrolases"/>
    <property type="match status" value="1"/>
</dbReference>
<protein>
    <submittedName>
        <fullName evidence="14">Peptide ABC transporter ATP-binding protein</fullName>
    </submittedName>
</protein>
<dbReference type="Proteomes" id="UP000182985">
    <property type="component" value="Unassembled WGS sequence"/>
</dbReference>
<dbReference type="GO" id="GO:0005886">
    <property type="term" value="C:plasma membrane"/>
    <property type="evidence" value="ECO:0007669"/>
    <property type="project" value="UniProtKB-SubCell"/>
</dbReference>
<dbReference type="PROSITE" id="PS00211">
    <property type="entry name" value="ABC_TRANSPORTER_1"/>
    <property type="match status" value="1"/>
</dbReference>
<keyword evidence="7 14" id="KW-0067">ATP-binding</keyword>
<dbReference type="AlphaFoldDB" id="A0A1J6HH45"/>
<dbReference type="GO" id="GO:0015031">
    <property type="term" value="P:protein transport"/>
    <property type="evidence" value="ECO:0007669"/>
    <property type="project" value="UniProtKB-KW"/>
</dbReference>
<dbReference type="InterPro" id="IPR027417">
    <property type="entry name" value="P-loop_NTPase"/>
</dbReference>
<dbReference type="Pfam" id="PF00005">
    <property type="entry name" value="ABC_tran"/>
    <property type="match status" value="1"/>
</dbReference>
<evidence type="ECO:0000256" key="6">
    <source>
        <dbReference type="ARBA" id="ARBA00022741"/>
    </source>
</evidence>
<feature type="domain" description="ABC transporter" evidence="13">
    <location>
        <begin position="4"/>
        <end position="240"/>
    </location>
</feature>
<accession>A0A1J6HH45</accession>
<dbReference type="GO" id="GO:0055085">
    <property type="term" value="P:transmembrane transport"/>
    <property type="evidence" value="ECO:0007669"/>
    <property type="project" value="UniProtKB-ARBA"/>
</dbReference>
<dbReference type="InterPro" id="IPR003439">
    <property type="entry name" value="ABC_transporter-like_ATP-bd"/>
</dbReference>
<comment type="subcellular location">
    <subcellularLocation>
        <location evidence="1">Cell inner membrane</location>
        <topology evidence="1">Peripheral membrane protein</topology>
    </subcellularLocation>
</comment>
<dbReference type="PROSITE" id="PS50893">
    <property type="entry name" value="ABC_TRANSPORTER_2"/>
    <property type="match status" value="1"/>
</dbReference>
<keyword evidence="10" id="KW-1278">Translocase</keyword>
<dbReference type="GO" id="GO:0016887">
    <property type="term" value="F:ATP hydrolysis activity"/>
    <property type="evidence" value="ECO:0007669"/>
    <property type="project" value="InterPro"/>
</dbReference>
<keyword evidence="11" id="KW-0472">Membrane</keyword>
<keyword evidence="3" id="KW-0813">Transport</keyword>
<evidence type="ECO:0000313" key="14">
    <source>
        <dbReference type="EMBL" id="OIS91707.1"/>
    </source>
</evidence>
<dbReference type="GO" id="GO:0005524">
    <property type="term" value="F:ATP binding"/>
    <property type="evidence" value="ECO:0007669"/>
    <property type="project" value="UniProtKB-KW"/>
</dbReference>
<comment type="function">
    <text evidence="12">Probably part of an ABC transporter complex that could be involved in peptide import. Probably responsible for energy coupling to the transport system.</text>
</comment>
<evidence type="ECO:0000256" key="11">
    <source>
        <dbReference type="ARBA" id="ARBA00023136"/>
    </source>
</evidence>
<dbReference type="SMART" id="SM00382">
    <property type="entry name" value="AAA"/>
    <property type="match status" value="1"/>
</dbReference>
<organism evidence="14 15">
    <name type="scientific">Brucella cytisi</name>
    <dbReference type="NCBI Taxonomy" id="407152"/>
    <lineage>
        <taxon>Bacteria</taxon>
        <taxon>Pseudomonadati</taxon>
        <taxon>Pseudomonadota</taxon>
        <taxon>Alphaproteobacteria</taxon>
        <taxon>Hyphomicrobiales</taxon>
        <taxon>Brucellaceae</taxon>
        <taxon>Brucella/Ochrobactrum group</taxon>
        <taxon>Brucella</taxon>
    </lineage>
</organism>
<dbReference type="PANTHER" id="PTHR43776">
    <property type="entry name" value="TRANSPORT ATP-BINDING PROTEIN"/>
    <property type="match status" value="1"/>
</dbReference>
<dbReference type="InterPro" id="IPR050319">
    <property type="entry name" value="ABC_transp_ATP-bind"/>
</dbReference>
<evidence type="ECO:0000256" key="12">
    <source>
        <dbReference type="ARBA" id="ARBA00025070"/>
    </source>
</evidence>
<evidence type="ECO:0000259" key="13">
    <source>
        <dbReference type="PROSITE" id="PS50893"/>
    </source>
</evidence>
<dbReference type="RefSeq" id="WP_071633232.1">
    <property type="nucleotide sequence ID" value="NZ_MOEC01000024.1"/>
</dbReference>